<dbReference type="PROSITE" id="PS50999">
    <property type="entry name" value="COX2_TM"/>
    <property type="match status" value="1"/>
</dbReference>
<feature type="transmembrane region" description="Helical" evidence="16">
    <location>
        <begin position="80"/>
        <end position="102"/>
    </location>
</feature>
<dbReference type="InterPro" id="IPR002429">
    <property type="entry name" value="CcO_II-like_C"/>
</dbReference>
<evidence type="ECO:0000259" key="18">
    <source>
        <dbReference type="PROSITE" id="PS50999"/>
    </source>
</evidence>
<dbReference type="Proteomes" id="UP000199225">
    <property type="component" value="Unassembled WGS sequence"/>
</dbReference>
<dbReference type="InterPro" id="IPR036257">
    <property type="entry name" value="Cyt_c_oxidase_su2_TM_sf"/>
</dbReference>
<evidence type="ECO:0000256" key="15">
    <source>
        <dbReference type="RuleBase" id="RU004024"/>
    </source>
</evidence>
<evidence type="ECO:0000256" key="4">
    <source>
        <dbReference type="ARBA" id="ARBA00022660"/>
    </source>
</evidence>
<dbReference type="GO" id="GO:0042773">
    <property type="term" value="P:ATP synthesis coupled electron transport"/>
    <property type="evidence" value="ECO:0007669"/>
    <property type="project" value="TreeGrafter"/>
</dbReference>
<comment type="catalytic activity">
    <reaction evidence="13 15">
        <text>4 Fe(II)-[cytochrome c] + O2 + 8 H(+)(in) = 4 Fe(III)-[cytochrome c] + 2 H2O + 4 H(+)(out)</text>
        <dbReference type="Rhea" id="RHEA:11436"/>
        <dbReference type="Rhea" id="RHEA-COMP:10350"/>
        <dbReference type="Rhea" id="RHEA-COMP:14399"/>
        <dbReference type="ChEBI" id="CHEBI:15377"/>
        <dbReference type="ChEBI" id="CHEBI:15378"/>
        <dbReference type="ChEBI" id="CHEBI:15379"/>
        <dbReference type="ChEBI" id="CHEBI:29033"/>
        <dbReference type="ChEBI" id="CHEBI:29034"/>
        <dbReference type="EC" id="7.1.1.9"/>
    </reaction>
</comment>
<keyword evidence="11 16" id="KW-0472">Membrane</keyword>
<reference evidence="20" key="1">
    <citation type="submission" date="2016-10" db="EMBL/GenBank/DDBJ databases">
        <authorList>
            <person name="Varghese N."/>
            <person name="Submissions S."/>
        </authorList>
    </citation>
    <scope>NUCLEOTIDE SEQUENCE [LARGE SCALE GENOMIC DNA]</scope>
    <source>
        <strain evidence="20">DSM 4771</strain>
    </source>
</reference>
<dbReference type="AlphaFoldDB" id="A0A1G8TWZ3"/>
<dbReference type="EC" id="7.1.1.9" evidence="15"/>
<feature type="domain" description="Cytochrome oxidase subunit II copper A binding" evidence="17">
    <location>
        <begin position="120"/>
        <end position="231"/>
    </location>
</feature>
<evidence type="ECO:0000256" key="16">
    <source>
        <dbReference type="SAM" id="Phobius"/>
    </source>
</evidence>
<dbReference type="GO" id="GO:0004129">
    <property type="term" value="F:cytochrome-c oxidase activity"/>
    <property type="evidence" value="ECO:0007669"/>
    <property type="project" value="UniProtKB-EC"/>
</dbReference>
<dbReference type="InterPro" id="IPR011759">
    <property type="entry name" value="Cyt_c_oxidase_su2_TM_dom"/>
</dbReference>
<comment type="similarity">
    <text evidence="2 14">Belongs to the cytochrome c oxidase subunit 2 family.</text>
</comment>
<feature type="transmembrane region" description="Helical" evidence="16">
    <location>
        <begin position="42"/>
        <end position="60"/>
    </location>
</feature>
<dbReference type="PROSITE" id="PS50857">
    <property type="entry name" value="COX2_CUA"/>
    <property type="match status" value="1"/>
</dbReference>
<dbReference type="InterPro" id="IPR045187">
    <property type="entry name" value="CcO_II"/>
</dbReference>
<keyword evidence="20" id="KW-1185">Reference proteome</keyword>
<comment type="function">
    <text evidence="12 15">Subunits I and II form the functional core of the enzyme complex. Electrons originating in cytochrome c are transferred via heme a and Cu(A) to the binuclear center formed by heme a3 and Cu(B).</text>
</comment>
<dbReference type="CDD" id="cd13919">
    <property type="entry name" value="CuRO_HCO_II_like_5"/>
    <property type="match status" value="1"/>
</dbReference>
<dbReference type="InterPro" id="IPR014222">
    <property type="entry name" value="Cyt_c_oxidase_su2"/>
</dbReference>
<dbReference type="InterPro" id="IPR001505">
    <property type="entry name" value="Copper_CuA"/>
</dbReference>
<accession>A0A1G8TWZ3</accession>
<dbReference type="PROSITE" id="PS51257">
    <property type="entry name" value="PROKAR_LIPOPROTEIN"/>
    <property type="match status" value="1"/>
</dbReference>
<dbReference type="GO" id="GO:0016491">
    <property type="term" value="F:oxidoreductase activity"/>
    <property type="evidence" value="ECO:0007669"/>
    <property type="project" value="InterPro"/>
</dbReference>
<dbReference type="SUPFAM" id="SSF81464">
    <property type="entry name" value="Cytochrome c oxidase subunit II-like, transmembrane region"/>
    <property type="match status" value="1"/>
</dbReference>
<dbReference type="Pfam" id="PF02790">
    <property type="entry name" value="COX2_TM"/>
    <property type="match status" value="1"/>
</dbReference>
<evidence type="ECO:0000256" key="5">
    <source>
        <dbReference type="ARBA" id="ARBA00022692"/>
    </source>
</evidence>
<dbReference type="STRING" id="86666.SAMN04490247_2018"/>
<dbReference type="EMBL" id="FNEV01000005">
    <property type="protein sequence ID" value="SDJ46078.1"/>
    <property type="molecule type" value="Genomic_DNA"/>
</dbReference>
<evidence type="ECO:0000256" key="12">
    <source>
        <dbReference type="ARBA" id="ARBA00024688"/>
    </source>
</evidence>
<dbReference type="NCBIfam" id="TIGR02866">
    <property type="entry name" value="CoxB"/>
    <property type="match status" value="1"/>
</dbReference>
<evidence type="ECO:0000256" key="3">
    <source>
        <dbReference type="ARBA" id="ARBA00022448"/>
    </source>
</evidence>
<keyword evidence="8 14" id="KW-0249">Electron transport</keyword>
<keyword evidence="7" id="KW-1278">Translocase</keyword>
<keyword evidence="3 14" id="KW-0813">Transport</keyword>
<comment type="subcellular location">
    <subcellularLocation>
        <location evidence="14">Cell membrane</location>
        <topology evidence="14">Multi-pass membrane protein</topology>
    </subcellularLocation>
    <subcellularLocation>
        <location evidence="1">Membrane</location>
        <topology evidence="1">Multi-pass membrane protein</topology>
    </subcellularLocation>
</comment>
<sequence length="231" mass="26601">MVKHIRKMSFFFLLLVAGCDIRVLDPASETGRRIEDLIGLSFWMMMLVLVIVFILFIHFIKKYRVKDDSYVPPEEKENKWLEISWTVLPIILLIILAIPTVIATYNLTYKSEAEEDSLKKEGLHVEVTAGQFSFTFTYPNGKESTNQLLLPVDREVTFTLTSKDVIHSFWVPELSGKIDAIPGKQTHLKFTPNQVGGYQGKCAEFCGSHHAMMRFTTRVVEQDTFTEWMDK</sequence>
<dbReference type="SUPFAM" id="SSF49503">
    <property type="entry name" value="Cupredoxins"/>
    <property type="match status" value="1"/>
</dbReference>
<proteinExistence type="inferred from homology"/>
<dbReference type="PANTHER" id="PTHR22888">
    <property type="entry name" value="CYTOCHROME C OXIDASE, SUBUNIT II"/>
    <property type="match status" value="1"/>
</dbReference>
<dbReference type="GO" id="GO:0005507">
    <property type="term" value="F:copper ion binding"/>
    <property type="evidence" value="ECO:0007669"/>
    <property type="project" value="InterPro"/>
</dbReference>
<keyword evidence="9 16" id="KW-1133">Transmembrane helix</keyword>
<evidence type="ECO:0000256" key="6">
    <source>
        <dbReference type="ARBA" id="ARBA00022723"/>
    </source>
</evidence>
<keyword evidence="6 15" id="KW-0479">Metal-binding</keyword>
<evidence type="ECO:0000259" key="17">
    <source>
        <dbReference type="PROSITE" id="PS50857"/>
    </source>
</evidence>
<name>A0A1G8TWZ3_9BACI</name>
<evidence type="ECO:0000256" key="2">
    <source>
        <dbReference type="ARBA" id="ARBA00007866"/>
    </source>
</evidence>
<dbReference type="PROSITE" id="PS00078">
    <property type="entry name" value="COX2"/>
    <property type="match status" value="1"/>
</dbReference>
<dbReference type="Gene3D" id="2.60.40.420">
    <property type="entry name" value="Cupredoxins - blue copper proteins"/>
    <property type="match status" value="1"/>
</dbReference>
<dbReference type="GO" id="GO:0005886">
    <property type="term" value="C:plasma membrane"/>
    <property type="evidence" value="ECO:0007669"/>
    <property type="project" value="UniProtKB-SubCell"/>
</dbReference>
<gene>
    <name evidence="19" type="ORF">SAMN04490247_2018</name>
</gene>
<evidence type="ECO:0000256" key="7">
    <source>
        <dbReference type="ARBA" id="ARBA00022967"/>
    </source>
</evidence>
<dbReference type="Pfam" id="PF00116">
    <property type="entry name" value="COX2"/>
    <property type="match status" value="1"/>
</dbReference>
<evidence type="ECO:0000256" key="8">
    <source>
        <dbReference type="ARBA" id="ARBA00022982"/>
    </source>
</evidence>
<evidence type="ECO:0000313" key="19">
    <source>
        <dbReference type="EMBL" id="SDJ46078.1"/>
    </source>
</evidence>
<keyword evidence="4 14" id="KW-0679">Respiratory chain</keyword>
<evidence type="ECO:0000256" key="1">
    <source>
        <dbReference type="ARBA" id="ARBA00004141"/>
    </source>
</evidence>
<keyword evidence="10 15" id="KW-0186">Copper</keyword>
<dbReference type="InterPro" id="IPR008972">
    <property type="entry name" value="Cupredoxin"/>
</dbReference>
<dbReference type="RefSeq" id="WP_093193742.1">
    <property type="nucleotide sequence ID" value="NZ_FNEV01000005.1"/>
</dbReference>
<keyword evidence="5 14" id="KW-0812">Transmembrane</keyword>
<protein>
    <recommendedName>
        <fullName evidence="15">Cytochrome c oxidase subunit 2</fullName>
        <ecNumber evidence="15">7.1.1.9</ecNumber>
    </recommendedName>
</protein>
<evidence type="ECO:0000313" key="20">
    <source>
        <dbReference type="Proteomes" id="UP000199225"/>
    </source>
</evidence>
<dbReference type="PRINTS" id="PR01166">
    <property type="entry name" value="CYCOXIDASEII"/>
</dbReference>
<evidence type="ECO:0000256" key="10">
    <source>
        <dbReference type="ARBA" id="ARBA00023008"/>
    </source>
</evidence>
<dbReference type="PANTHER" id="PTHR22888:SF9">
    <property type="entry name" value="CYTOCHROME C OXIDASE SUBUNIT 2"/>
    <property type="match status" value="1"/>
</dbReference>
<evidence type="ECO:0000256" key="11">
    <source>
        <dbReference type="ARBA" id="ARBA00023136"/>
    </source>
</evidence>
<feature type="domain" description="Cytochrome oxidase subunit II transmembrane region profile" evidence="18">
    <location>
        <begin position="15"/>
        <end position="111"/>
    </location>
</feature>
<evidence type="ECO:0000256" key="13">
    <source>
        <dbReference type="ARBA" id="ARBA00047816"/>
    </source>
</evidence>
<dbReference type="Gene3D" id="1.10.287.90">
    <property type="match status" value="1"/>
</dbReference>
<dbReference type="OrthoDB" id="9781261at2"/>
<organism evidence="19 20">
    <name type="scientific">Salimicrobium halophilum</name>
    <dbReference type="NCBI Taxonomy" id="86666"/>
    <lineage>
        <taxon>Bacteria</taxon>
        <taxon>Bacillati</taxon>
        <taxon>Bacillota</taxon>
        <taxon>Bacilli</taxon>
        <taxon>Bacillales</taxon>
        <taxon>Bacillaceae</taxon>
        <taxon>Salimicrobium</taxon>
    </lineage>
</organism>
<evidence type="ECO:0000256" key="14">
    <source>
        <dbReference type="RuleBase" id="RU000456"/>
    </source>
</evidence>
<comment type="cofactor">
    <cofactor evidence="15">
        <name>Cu cation</name>
        <dbReference type="ChEBI" id="CHEBI:23378"/>
    </cofactor>
    <text evidence="15">Binds a copper A center.</text>
</comment>
<evidence type="ECO:0000256" key="9">
    <source>
        <dbReference type="ARBA" id="ARBA00022989"/>
    </source>
</evidence>